<dbReference type="OrthoDB" id="5061489at2759"/>
<name>A0A9P6I3B2_9PEZI</name>
<dbReference type="AlphaFoldDB" id="A0A9P6I3B2"/>
<organism evidence="2 3">
    <name type="scientific">Colletotrichum karsti</name>
    <dbReference type="NCBI Taxonomy" id="1095194"/>
    <lineage>
        <taxon>Eukaryota</taxon>
        <taxon>Fungi</taxon>
        <taxon>Dikarya</taxon>
        <taxon>Ascomycota</taxon>
        <taxon>Pezizomycotina</taxon>
        <taxon>Sordariomycetes</taxon>
        <taxon>Hypocreomycetidae</taxon>
        <taxon>Glomerellales</taxon>
        <taxon>Glomerellaceae</taxon>
        <taxon>Colletotrichum</taxon>
        <taxon>Colletotrichum boninense species complex</taxon>
    </lineage>
</organism>
<accession>A0A9P6I3B2</accession>
<feature type="domain" description="2EXR" evidence="1">
    <location>
        <begin position="17"/>
        <end position="107"/>
    </location>
</feature>
<protein>
    <recommendedName>
        <fullName evidence="1">2EXR domain-containing protein</fullName>
    </recommendedName>
</protein>
<dbReference type="GeneID" id="62165168"/>
<reference evidence="2" key="1">
    <citation type="submission" date="2020-03" db="EMBL/GenBank/DDBJ databases">
        <authorList>
            <person name="He L."/>
        </authorList>
    </citation>
    <scope>NUCLEOTIDE SEQUENCE</scope>
    <source>
        <strain evidence="2">CkLH20</strain>
    </source>
</reference>
<dbReference type="RefSeq" id="XP_038742677.1">
    <property type="nucleotide sequence ID" value="XM_038892094.1"/>
</dbReference>
<evidence type="ECO:0000313" key="3">
    <source>
        <dbReference type="Proteomes" id="UP000781932"/>
    </source>
</evidence>
<dbReference type="Proteomes" id="UP000781932">
    <property type="component" value="Unassembled WGS sequence"/>
</dbReference>
<dbReference type="EMBL" id="JAATWM020000033">
    <property type="protein sequence ID" value="KAF9873216.1"/>
    <property type="molecule type" value="Genomic_DNA"/>
</dbReference>
<evidence type="ECO:0000259" key="1">
    <source>
        <dbReference type="Pfam" id="PF20150"/>
    </source>
</evidence>
<sequence length="374" mass="43280">MASSDKKITQIQPERKFHCFPHLPTEIQDVIWDFALDSQRSAHYTTLEEIPLTKFIRKWSDVPRHYYRIVPMAEVLVSAPPPPELATGSAKMSCALQHVNMAARRAVFRLQKIWGLDNTLQLYGANRTRRIDALNELVEDEDIFGDMWRDYLDETPPTDPNSHGEYPAPRIVDVPSLLVDSTRDLVIVRNGWNGVALHMRVGHGIHHRSPHLPIQRARYVALEWPGGPKGEGTTLYLFLFLRFRPEVLYILISPDDLDEDSSALEPTASETARSQREFLEKPFLRPVVPVEDQISTVPEQFWYGKREFFVVSWEEVERRQVSRPSQALNDIIKEIFEARKWEEDLCLGCGDSGCENRHERLPAAWRIMSWRDSK</sequence>
<keyword evidence="3" id="KW-1185">Reference proteome</keyword>
<dbReference type="Pfam" id="PF20150">
    <property type="entry name" value="2EXR"/>
    <property type="match status" value="1"/>
</dbReference>
<evidence type="ECO:0000313" key="2">
    <source>
        <dbReference type="EMBL" id="KAF9873216.1"/>
    </source>
</evidence>
<gene>
    <name evidence="2" type="ORF">CkaCkLH20_09379</name>
</gene>
<dbReference type="InterPro" id="IPR045518">
    <property type="entry name" value="2EXR"/>
</dbReference>
<proteinExistence type="predicted"/>
<reference evidence="2" key="2">
    <citation type="submission" date="2020-11" db="EMBL/GenBank/DDBJ databases">
        <title>Whole genome sequencing of Colletotrichum sp.</title>
        <authorList>
            <person name="Li H."/>
        </authorList>
    </citation>
    <scope>NUCLEOTIDE SEQUENCE</scope>
    <source>
        <strain evidence="2">CkLH20</strain>
    </source>
</reference>
<comment type="caution">
    <text evidence="2">The sequence shown here is derived from an EMBL/GenBank/DDBJ whole genome shotgun (WGS) entry which is preliminary data.</text>
</comment>